<protein>
    <submittedName>
        <fullName evidence="6">AraC family transcriptional regulator</fullName>
    </submittedName>
</protein>
<feature type="transmembrane region" description="Helical" evidence="4">
    <location>
        <begin position="32"/>
        <end position="50"/>
    </location>
</feature>
<feature type="transmembrane region" description="Helical" evidence="4">
    <location>
        <begin position="87"/>
        <end position="105"/>
    </location>
</feature>
<keyword evidence="6" id="KW-0614">Plasmid</keyword>
<evidence type="ECO:0000256" key="2">
    <source>
        <dbReference type="ARBA" id="ARBA00023125"/>
    </source>
</evidence>
<organism evidence="6 7">
    <name type="scientific">Candidatus Pantoea soli</name>
    <dbReference type="NCBI Taxonomy" id="3098669"/>
    <lineage>
        <taxon>Bacteria</taxon>
        <taxon>Pseudomonadati</taxon>
        <taxon>Pseudomonadota</taxon>
        <taxon>Gammaproteobacteria</taxon>
        <taxon>Enterobacterales</taxon>
        <taxon>Erwiniaceae</taxon>
        <taxon>Pantoea</taxon>
    </lineage>
</organism>
<accession>A0A518XJ75</accession>
<dbReference type="SMART" id="SM00342">
    <property type="entry name" value="HTH_ARAC"/>
    <property type="match status" value="1"/>
</dbReference>
<reference evidence="6 7" key="1">
    <citation type="submission" date="2018-10" db="EMBL/GenBank/DDBJ databases">
        <title>Genome Sequencing of Pantoea dispersa DSM 32899.</title>
        <authorList>
            <person name="Nawrath M."/>
            <person name="Ottenheim C."/>
            <person name="Wilm A."/>
            <person name="Zimmermann W."/>
            <person name="Wu J.C."/>
        </authorList>
    </citation>
    <scope>NUCLEOTIDE SEQUENCE [LARGE SCALE GENOMIC DNA]</scope>
    <source>
        <strain evidence="6 7">DSM 32899</strain>
        <plasmid evidence="6 7">unnamed2</plasmid>
    </source>
</reference>
<evidence type="ECO:0000256" key="1">
    <source>
        <dbReference type="ARBA" id="ARBA00023015"/>
    </source>
</evidence>
<proteinExistence type="predicted"/>
<dbReference type="GO" id="GO:0043565">
    <property type="term" value="F:sequence-specific DNA binding"/>
    <property type="evidence" value="ECO:0007669"/>
    <property type="project" value="InterPro"/>
</dbReference>
<dbReference type="EMBL" id="CP032704">
    <property type="protein sequence ID" value="QDY44237.1"/>
    <property type="molecule type" value="Genomic_DNA"/>
</dbReference>
<keyword evidence="3" id="KW-0804">Transcription</keyword>
<keyword evidence="4" id="KW-1133">Transmembrane helix</keyword>
<dbReference type="AlphaFoldDB" id="A0A518XJ75"/>
<feature type="transmembrane region" description="Helical" evidence="4">
    <location>
        <begin position="62"/>
        <end position="80"/>
    </location>
</feature>
<evidence type="ECO:0000256" key="3">
    <source>
        <dbReference type="ARBA" id="ARBA00023163"/>
    </source>
</evidence>
<keyword evidence="2" id="KW-0238">DNA-binding</keyword>
<dbReference type="OrthoDB" id="345413at2"/>
<dbReference type="Proteomes" id="UP000319411">
    <property type="component" value="Plasmid unnamed2"/>
</dbReference>
<feature type="transmembrane region" description="Helical" evidence="4">
    <location>
        <begin position="111"/>
        <end position="128"/>
    </location>
</feature>
<sequence>MPSVPFPVLTLLALTLLLVRALFPAHQRHRGTVCFLIVCILLIAVTTLRWEFNLASLRHLQPILAMLLAPVVWHSFISMAPVSRRRYLIQLLAPATLSLCATIIWPASTDWLLILLFTGYGCSLLSLARQGDHWLSFCRLGELGQTKIMAFLAGCFLCLSAVTDLLIFFDFGRTGGKLAPSIIAIAQAMLLPFIGAAILAAGKRVEVTEIGAEVAPARPVLVEDEAAITFNAIEKMVRESQLYLNPDLTLALLARKTGIPARQLSSSVNAVSRGNLSRWINGFRIERAKALLINTTMPVTEIMLESGFTTKSNFNREFQRVVGASPTAFRQQQRDNLTTHSEMR</sequence>
<evidence type="ECO:0000259" key="5">
    <source>
        <dbReference type="PROSITE" id="PS01124"/>
    </source>
</evidence>
<evidence type="ECO:0000256" key="4">
    <source>
        <dbReference type="SAM" id="Phobius"/>
    </source>
</evidence>
<dbReference type="Gene3D" id="1.10.10.60">
    <property type="entry name" value="Homeodomain-like"/>
    <property type="match status" value="1"/>
</dbReference>
<dbReference type="GO" id="GO:0003700">
    <property type="term" value="F:DNA-binding transcription factor activity"/>
    <property type="evidence" value="ECO:0007669"/>
    <property type="project" value="InterPro"/>
</dbReference>
<keyword evidence="7" id="KW-1185">Reference proteome</keyword>
<name>A0A518XJ75_9GAMM</name>
<evidence type="ECO:0000313" key="6">
    <source>
        <dbReference type="EMBL" id="QDY44237.1"/>
    </source>
</evidence>
<evidence type="ECO:0000313" key="7">
    <source>
        <dbReference type="Proteomes" id="UP000319411"/>
    </source>
</evidence>
<feature type="transmembrane region" description="Helical" evidence="4">
    <location>
        <begin position="148"/>
        <end position="169"/>
    </location>
</feature>
<dbReference type="Pfam" id="PF12833">
    <property type="entry name" value="HTH_18"/>
    <property type="match status" value="1"/>
</dbReference>
<feature type="domain" description="HTH araC/xylS-type" evidence="5">
    <location>
        <begin position="234"/>
        <end position="332"/>
    </location>
</feature>
<dbReference type="InterPro" id="IPR009057">
    <property type="entry name" value="Homeodomain-like_sf"/>
</dbReference>
<dbReference type="PANTHER" id="PTHR43280:SF29">
    <property type="entry name" value="ARAC-FAMILY TRANSCRIPTIONAL REGULATOR"/>
    <property type="match status" value="1"/>
</dbReference>
<dbReference type="PANTHER" id="PTHR43280">
    <property type="entry name" value="ARAC-FAMILY TRANSCRIPTIONAL REGULATOR"/>
    <property type="match status" value="1"/>
</dbReference>
<geneLocation type="plasmid" evidence="6 7">
    <name>unnamed2</name>
</geneLocation>
<dbReference type="SUPFAM" id="SSF46689">
    <property type="entry name" value="Homeodomain-like"/>
    <property type="match status" value="1"/>
</dbReference>
<dbReference type="InterPro" id="IPR018060">
    <property type="entry name" value="HTH_AraC"/>
</dbReference>
<feature type="transmembrane region" description="Helical" evidence="4">
    <location>
        <begin position="181"/>
        <end position="201"/>
    </location>
</feature>
<dbReference type="KEGG" id="pdis:D8B20_20085"/>
<keyword evidence="4" id="KW-0472">Membrane</keyword>
<gene>
    <name evidence="6" type="ORF">D8B20_20085</name>
</gene>
<keyword evidence="1" id="KW-0805">Transcription regulation</keyword>
<keyword evidence="4" id="KW-0812">Transmembrane</keyword>
<dbReference type="PROSITE" id="PS01124">
    <property type="entry name" value="HTH_ARAC_FAMILY_2"/>
    <property type="match status" value="1"/>
</dbReference>
<feature type="transmembrane region" description="Helical" evidence="4">
    <location>
        <begin position="6"/>
        <end position="23"/>
    </location>
</feature>